<protein>
    <submittedName>
        <fullName evidence="1">Uncharacterized protein</fullName>
    </submittedName>
</protein>
<gene>
    <name evidence="1" type="ORF">H4O21_22520</name>
</gene>
<comment type="caution">
    <text evidence="1">The sequence shown here is derived from an EMBL/GenBank/DDBJ whole genome shotgun (WGS) entry which is preliminary data.</text>
</comment>
<dbReference type="EMBL" id="JACJFM010000052">
    <property type="protein sequence ID" value="MBB1489389.1"/>
    <property type="molecule type" value="Genomic_DNA"/>
</dbReference>
<accession>A0A839IY73</accession>
<evidence type="ECO:0000313" key="2">
    <source>
        <dbReference type="Proteomes" id="UP000565262"/>
    </source>
</evidence>
<sequence length="104" mass="11485">MEPLTKAEFEALPEDKQLEKLQELVDLTGAEIDTGGDKSLVDIYLAHLPDPKDKKRMAVRALQSVRFLDDDKKRRTLLKDSVALVGVNVAEQLKAEGLVTGAKV</sequence>
<keyword evidence="2" id="KW-1185">Reference proteome</keyword>
<evidence type="ECO:0000313" key="1">
    <source>
        <dbReference type="EMBL" id="MBB1489389.1"/>
    </source>
</evidence>
<reference evidence="1 2" key="1">
    <citation type="submission" date="2020-08" db="EMBL/GenBank/DDBJ databases">
        <title>Oceanospirillum sp. nov. isolated from marine sediment.</title>
        <authorList>
            <person name="Ji X."/>
        </authorList>
    </citation>
    <scope>NUCLEOTIDE SEQUENCE [LARGE SCALE GENOMIC DNA]</scope>
    <source>
        <strain evidence="1 2">D5</strain>
    </source>
</reference>
<organism evidence="1 2">
    <name type="scientific">Oceanospirillum sediminis</name>
    <dbReference type="NCBI Taxonomy" id="2760088"/>
    <lineage>
        <taxon>Bacteria</taxon>
        <taxon>Pseudomonadati</taxon>
        <taxon>Pseudomonadota</taxon>
        <taxon>Gammaproteobacteria</taxon>
        <taxon>Oceanospirillales</taxon>
        <taxon>Oceanospirillaceae</taxon>
        <taxon>Oceanospirillum</taxon>
    </lineage>
</organism>
<name>A0A839IY73_9GAMM</name>
<dbReference type="AlphaFoldDB" id="A0A839IY73"/>
<dbReference type="Proteomes" id="UP000565262">
    <property type="component" value="Unassembled WGS sequence"/>
</dbReference>
<dbReference type="RefSeq" id="WP_182811539.1">
    <property type="nucleotide sequence ID" value="NZ_JACJFM010000052.1"/>
</dbReference>
<proteinExistence type="predicted"/>